<comment type="caution">
    <text evidence="2">The sequence shown here is derived from an EMBL/GenBank/DDBJ whole genome shotgun (WGS) entry which is preliminary data.</text>
</comment>
<organism evidence="2">
    <name type="scientific">Oscillatoriales cyanobacterium SpSt-418</name>
    <dbReference type="NCBI Taxonomy" id="2282169"/>
    <lineage>
        <taxon>Bacteria</taxon>
        <taxon>Bacillati</taxon>
        <taxon>Cyanobacteriota</taxon>
        <taxon>Cyanophyceae</taxon>
        <taxon>Oscillatoriophycideae</taxon>
        <taxon>Oscillatoriales</taxon>
    </lineage>
</organism>
<evidence type="ECO:0000256" key="1">
    <source>
        <dbReference type="SAM" id="MobiDB-lite"/>
    </source>
</evidence>
<accession>A0A7C3PI50</accession>
<gene>
    <name evidence="2" type="ORF">ENR64_22960</name>
</gene>
<name>A0A7C3PI50_9CYAN</name>
<reference evidence="2" key="1">
    <citation type="journal article" date="2020" name="mSystems">
        <title>Genome- and Community-Level Interaction Insights into Carbon Utilization and Element Cycling Functions of Hydrothermarchaeota in Hydrothermal Sediment.</title>
        <authorList>
            <person name="Zhou Z."/>
            <person name="Liu Y."/>
            <person name="Xu W."/>
            <person name="Pan J."/>
            <person name="Luo Z.H."/>
            <person name="Li M."/>
        </authorList>
    </citation>
    <scope>NUCLEOTIDE SEQUENCE [LARGE SCALE GENOMIC DNA]</scope>
    <source>
        <strain evidence="2">SpSt-418</strain>
    </source>
</reference>
<evidence type="ECO:0000313" key="2">
    <source>
        <dbReference type="EMBL" id="HFN00555.1"/>
    </source>
</evidence>
<feature type="region of interest" description="Disordered" evidence="1">
    <location>
        <begin position="107"/>
        <end position="199"/>
    </location>
</feature>
<protein>
    <submittedName>
        <fullName evidence="2">Uncharacterized protein</fullName>
    </submittedName>
</protein>
<feature type="compositionally biased region" description="Acidic residues" evidence="1">
    <location>
        <begin position="182"/>
        <end position="198"/>
    </location>
</feature>
<proteinExistence type="predicted"/>
<dbReference type="EMBL" id="DSRU01000328">
    <property type="protein sequence ID" value="HFN00555.1"/>
    <property type="molecule type" value="Genomic_DNA"/>
</dbReference>
<dbReference type="AlphaFoldDB" id="A0A7C3PI50"/>
<feature type="compositionally biased region" description="Pro residues" evidence="1">
    <location>
        <begin position="143"/>
        <end position="156"/>
    </location>
</feature>
<sequence>MSDLTNSSALFVQLQQRYPGAGLITELVQVHQEQFIVRALVQLAGAPFVSGMAAAKTIEQAEDAARQRVIQLLGITTGSELASVKPSLQSHLLTSPLDNGGLFSMPTPPPVSEPDEPAHAAAIPPLPTATFAPLSTPAIADLAPPPEEISPIPPEIKPFEPAPKETPARKKSTRATKPAPEPEPEPDFPPDFPPEELEDHTPVDLSELIVMTDIEMQRVGWKRKTGQEHLLDTYGVKTRAELNEDQLLEFLHFLRALPSQYDTM</sequence>